<dbReference type="EMBL" id="PZQS01000010">
    <property type="protein sequence ID" value="PVD23400.1"/>
    <property type="molecule type" value="Genomic_DNA"/>
</dbReference>
<keyword evidence="1" id="KW-0732">Signal</keyword>
<evidence type="ECO:0000259" key="2">
    <source>
        <dbReference type="SMART" id="SM00198"/>
    </source>
</evidence>
<dbReference type="PANTHER" id="PTHR10334">
    <property type="entry name" value="CYSTEINE-RICH SECRETORY PROTEIN-RELATED"/>
    <property type="match status" value="1"/>
</dbReference>
<dbReference type="OrthoDB" id="674273at2759"/>
<reference evidence="3 4" key="1">
    <citation type="submission" date="2018-04" db="EMBL/GenBank/DDBJ databases">
        <title>The genome of golden apple snail Pomacea canaliculata provides insight into stress tolerance and invasive adaptation.</title>
        <authorList>
            <person name="Liu C."/>
            <person name="Liu B."/>
            <person name="Ren Y."/>
            <person name="Zhang Y."/>
            <person name="Wang H."/>
            <person name="Li S."/>
            <person name="Jiang F."/>
            <person name="Yin L."/>
            <person name="Zhang G."/>
            <person name="Qian W."/>
            <person name="Fan W."/>
        </authorList>
    </citation>
    <scope>NUCLEOTIDE SEQUENCE [LARGE SCALE GENOMIC DNA]</scope>
    <source>
        <strain evidence="3">SZHN2017</strain>
        <tissue evidence="3">Muscle</tissue>
    </source>
</reference>
<evidence type="ECO:0000256" key="1">
    <source>
        <dbReference type="SAM" id="SignalP"/>
    </source>
</evidence>
<proteinExistence type="predicted"/>
<dbReference type="InterPro" id="IPR014044">
    <property type="entry name" value="CAP_dom"/>
</dbReference>
<keyword evidence="4" id="KW-1185">Reference proteome</keyword>
<sequence length="174" mass="20202">MMYSCRRPRDFWLLALALLVTTGWTAGQTDSGLNDALRTLLVDSHNRFRAAVSATNMLQMRWNYRLEQLSADWVSQCTFRHQENPSWGENLFRSDFNLDEQAIIYSALDSWNLEEAFFKGDPNCCNAPLNTTLCCSYTQGECRKCQPTLRGRRYPLQRLPLLLLFLRKQPVRAV</sequence>
<dbReference type="Gene3D" id="3.40.33.10">
    <property type="entry name" value="CAP"/>
    <property type="match status" value="1"/>
</dbReference>
<accession>A0A2T7NQF0</accession>
<gene>
    <name evidence="3" type="ORF">C0Q70_16669</name>
</gene>
<dbReference type="SMART" id="SM00198">
    <property type="entry name" value="SCP"/>
    <property type="match status" value="1"/>
</dbReference>
<feature type="chain" id="PRO_5015744187" description="SCP domain-containing protein" evidence="1">
    <location>
        <begin position="28"/>
        <end position="174"/>
    </location>
</feature>
<comment type="caution">
    <text evidence="3">The sequence shown here is derived from an EMBL/GenBank/DDBJ whole genome shotgun (WGS) entry which is preliminary data.</text>
</comment>
<dbReference type="Pfam" id="PF00188">
    <property type="entry name" value="CAP"/>
    <property type="match status" value="1"/>
</dbReference>
<evidence type="ECO:0000313" key="3">
    <source>
        <dbReference type="EMBL" id="PVD23400.1"/>
    </source>
</evidence>
<feature type="domain" description="SCP" evidence="2">
    <location>
        <begin position="35"/>
        <end position="140"/>
    </location>
</feature>
<evidence type="ECO:0000313" key="4">
    <source>
        <dbReference type="Proteomes" id="UP000245119"/>
    </source>
</evidence>
<protein>
    <recommendedName>
        <fullName evidence="2">SCP domain-containing protein</fullName>
    </recommendedName>
</protein>
<dbReference type="Proteomes" id="UP000245119">
    <property type="component" value="Linkage Group LG10"/>
</dbReference>
<name>A0A2T7NQF0_POMCA</name>
<dbReference type="AlphaFoldDB" id="A0A2T7NQF0"/>
<dbReference type="InterPro" id="IPR035940">
    <property type="entry name" value="CAP_sf"/>
</dbReference>
<dbReference type="CDD" id="cd05380">
    <property type="entry name" value="CAP_euk"/>
    <property type="match status" value="1"/>
</dbReference>
<dbReference type="InterPro" id="IPR001283">
    <property type="entry name" value="CRISP-related"/>
</dbReference>
<organism evidence="3 4">
    <name type="scientific">Pomacea canaliculata</name>
    <name type="common">Golden apple snail</name>
    <dbReference type="NCBI Taxonomy" id="400727"/>
    <lineage>
        <taxon>Eukaryota</taxon>
        <taxon>Metazoa</taxon>
        <taxon>Spiralia</taxon>
        <taxon>Lophotrochozoa</taxon>
        <taxon>Mollusca</taxon>
        <taxon>Gastropoda</taxon>
        <taxon>Caenogastropoda</taxon>
        <taxon>Architaenioglossa</taxon>
        <taxon>Ampullarioidea</taxon>
        <taxon>Ampullariidae</taxon>
        <taxon>Pomacea</taxon>
    </lineage>
</organism>
<feature type="signal peptide" evidence="1">
    <location>
        <begin position="1"/>
        <end position="27"/>
    </location>
</feature>
<dbReference type="SUPFAM" id="SSF55797">
    <property type="entry name" value="PR-1-like"/>
    <property type="match status" value="1"/>
</dbReference>